<dbReference type="InterPro" id="IPR001036">
    <property type="entry name" value="Acrflvin-R"/>
</dbReference>
<accession>A0A5B9W0X6</accession>
<feature type="transmembrane region" description="Helical" evidence="2">
    <location>
        <begin position="858"/>
        <end position="876"/>
    </location>
</feature>
<dbReference type="GO" id="GO:0042910">
    <property type="term" value="F:xenobiotic transmembrane transporter activity"/>
    <property type="evidence" value="ECO:0007669"/>
    <property type="project" value="TreeGrafter"/>
</dbReference>
<evidence type="ECO:0000313" key="4">
    <source>
        <dbReference type="Proteomes" id="UP000324233"/>
    </source>
</evidence>
<dbReference type="SUPFAM" id="SSF82693">
    <property type="entry name" value="Multidrug efflux transporter AcrB pore domain, PN1, PN2, PC1 and PC2 subdomains"/>
    <property type="match status" value="3"/>
</dbReference>
<evidence type="ECO:0000256" key="1">
    <source>
        <dbReference type="SAM" id="MobiDB-lite"/>
    </source>
</evidence>
<dbReference type="Gene3D" id="1.20.1640.10">
    <property type="entry name" value="Multidrug efflux transporter AcrB transmembrane domain"/>
    <property type="match status" value="2"/>
</dbReference>
<dbReference type="Pfam" id="PF00873">
    <property type="entry name" value="ACR_tran"/>
    <property type="match status" value="1"/>
</dbReference>
<name>A0A5B9W0X6_9BACT</name>
<dbReference type="RefSeq" id="WP_246196474.1">
    <property type="nucleotide sequence ID" value="NZ_CP042997.1"/>
</dbReference>
<feature type="transmembrane region" description="Helical" evidence="2">
    <location>
        <begin position="888"/>
        <end position="907"/>
    </location>
</feature>
<dbReference type="PANTHER" id="PTHR32063">
    <property type="match status" value="1"/>
</dbReference>
<keyword evidence="2" id="KW-1133">Transmembrane helix</keyword>
<keyword evidence="4" id="KW-1185">Reference proteome</keyword>
<evidence type="ECO:0000256" key="2">
    <source>
        <dbReference type="SAM" id="Phobius"/>
    </source>
</evidence>
<dbReference type="GO" id="GO:0005886">
    <property type="term" value="C:plasma membrane"/>
    <property type="evidence" value="ECO:0007669"/>
    <property type="project" value="TreeGrafter"/>
</dbReference>
<evidence type="ECO:0000313" key="3">
    <source>
        <dbReference type="EMBL" id="QEH33570.1"/>
    </source>
</evidence>
<dbReference type="Gene3D" id="3.30.70.1320">
    <property type="entry name" value="Multidrug efflux transporter AcrB pore domain like"/>
    <property type="match status" value="1"/>
</dbReference>
<keyword evidence="2" id="KW-0812">Transmembrane</keyword>
<gene>
    <name evidence="3" type="primary">mdtB</name>
    <name evidence="3" type="ORF">OJF2_20720</name>
</gene>
<feature type="transmembrane region" description="Helical" evidence="2">
    <location>
        <begin position="332"/>
        <end position="351"/>
    </location>
</feature>
<feature type="transmembrane region" description="Helical" evidence="2">
    <location>
        <begin position="358"/>
        <end position="379"/>
    </location>
</feature>
<feature type="transmembrane region" description="Helical" evidence="2">
    <location>
        <begin position="385"/>
        <end position="409"/>
    </location>
</feature>
<dbReference type="SUPFAM" id="SSF82714">
    <property type="entry name" value="Multidrug efflux transporter AcrB TolC docking domain, DN and DC subdomains"/>
    <property type="match status" value="2"/>
</dbReference>
<feature type="transmembrane region" description="Helical" evidence="2">
    <location>
        <begin position="962"/>
        <end position="981"/>
    </location>
</feature>
<dbReference type="PANTHER" id="PTHR32063:SF0">
    <property type="entry name" value="SWARMING MOTILITY PROTEIN SWRC"/>
    <property type="match status" value="1"/>
</dbReference>
<feature type="transmembrane region" description="Helical" evidence="2">
    <location>
        <begin position="430"/>
        <end position="452"/>
    </location>
</feature>
<dbReference type="InterPro" id="IPR027463">
    <property type="entry name" value="AcrB_DN_DC_subdom"/>
</dbReference>
<dbReference type="Gene3D" id="3.30.70.1430">
    <property type="entry name" value="Multidrug efflux transporter AcrB pore domain"/>
    <property type="match status" value="2"/>
</dbReference>
<dbReference type="EMBL" id="CP042997">
    <property type="protein sequence ID" value="QEH33570.1"/>
    <property type="molecule type" value="Genomic_DNA"/>
</dbReference>
<feature type="transmembrane region" description="Helical" evidence="2">
    <location>
        <begin position="12"/>
        <end position="29"/>
    </location>
</feature>
<dbReference type="Gene3D" id="3.30.2090.10">
    <property type="entry name" value="Multidrug efflux transporter AcrB TolC docking domain, DN and DC subdomains"/>
    <property type="match status" value="2"/>
</dbReference>
<protein>
    <submittedName>
        <fullName evidence="3">Multidrug resistance protein MdtB</fullName>
    </submittedName>
</protein>
<dbReference type="AlphaFoldDB" id="A0A5B9W0X6"/>
<dbReference type="Gene3D" id="3.30.70.1440">
    <property type="entry name" value="Multidrug efflux transporter AcrB pore domain"/>
    <property type="match status" value="1"/>
</dbReference>
<proteinExistence type="predicted"/>
<dbReference type="Proteomes" id="UP000324233">
    <property type="component" value="Chromosome"/>
</dbReference>
<reference evidence="3 4" key="1">
    <citation type="submission" date="2019-08" db="EMBL/GenBank/DDBJ databases">
        <title>Deep-cultivation of Planctomycetes and their phenomic and genomic characterization uncovers novel biology.</title>
        <authorList>
            <person name="Wiegand S."/>
            <person name="Jogler M."/>
            <person name="Boedeker C."/>
            <person name="Pinto D."/>
            <person name="Vollmers J."/>
            <person name="Rivas-Marin E."/>
            <person name="Kohn T."/>
            <person name="Peeters S.H."/>
            <person name="Heuer A."/>
            <person name="Rast P."/>
            <person name="Oberbeckmann S."/>
            <person name="Bunk B."/>
            <person name="Jeske O."/>
            <person name="Meyerdierks A."/>
            <person name="Storesund J.E."/>
            <person name="Kallscheuer N."/>
            <person name="Luecker S."/>
            <person name="Lage O.M."/>
            <person name="Pohl T."/>
            <person name="Merkel B.J."/>
            <person name="Hornburger P."/>
            <person name="Mueller R.-W."/>
            <person name="Bruemmer F."/>
            <person name="Labrenz M."/>
            <person name="Spormann A.M."/>
            <person name="Op den Camp H."/>
            <person name="Overmann J."/>
            <person name="Amann R."/>
            <person name="Jetten M.S.M."/>
            <person name="Mascher T."/>
            <person name="Medema M.H."/>
            <person name="Devos D.P."/>
            <person name="Kaster A.-K."/>
            <person name="Ovreas L."/>
            <person name="Rohde M."/>
            <person name="Galperin M.Y."/>
            <person name="Jogler C."/>
        </authorList>
    </citation>
    <scope>NUCLEOTIDE SEQUENCE [LARGE SCALE GENOMIC DNA]</scope>
    <source>
        <strain evidence="3 4">OJF2</strain>
    </source>
</reference>
<dbReference type="PRINTS" id="PR00702">
    <property type="entry name" value="ACRIFLAVINRP"/>
</dbReference>
<feature type="transmembrane region" description="Helical" evidence="2">
    <location>
        <begin position="458"/>
        <end position="480"/>
    </location>
</feature>
<keyword evidence="2" id="KW-0472">Membrane</keyword>
<feature type="transmembrane region" description="Helical" evidence="2">
    <location>
        <begin position="993"/>
        <end position="1016"/>
    </location>
</feature>
<organism evidence="3 4">
    <name type="scientific">Aquisphaera giovannonii</name>
    <dbReference type="NCBI Taxonomy" id="406548"/>
    <lineage>
        <taxon>Bacteria</taxon>
        <taxon>Pseudomonadati</taxon>
        <taxon>Planctomycetota</taxon>
        <taxon>Planctomycetia</taxon>
        <taxon>Isosphaerales</taxon>
        <taxon>Isosphaeraceae</taxon>
        <taxon>Aquisphaera</taxon>
    </lineage>
</organism>
<feature type="region of interest" description="Disordered" evidence="1">
    <location>
        <begin position="1036"/>
        <end position="1063"/>
    </location>
</feature>
<feature type="transmembrane region" description="Helical" evidence="2">
    <location>
        <begin position="913"/>
        <end position="932"/>
    </location>
</feature>
<sequence>MTISDLCINRPVFTWVLVVIPVVMGIVSYNELGVDLFPDVDFPVCTVTTVLPGASVEEMETTVTKPIEDIINTVSGIDELRSITQEGVSIVTVQFLLSKNGDVGTQEVRDKVNTILADLPDGTDPPIIDKFDTGSMPVMTIAVSGRRDFREVTEIARKQIKERLETVPGVGAINLVGGRTRAMNVVIDTDRLAGYDLSVDDVRQALTRQNLEVPGGRVDQGPRELVLRTLGRLKTEREFNDLIIANRNGYPIRVRDVGRAEDSNEEPRTLARLDGDGAVSLVVQKQSGVNTVKVVDDLKARLEQLRAGLPQDISTEVIRDQSRFIKKSIEEVKFHLILAAVLVSATILLFIRDWRTTLIATMAIPTSIIPTFMFMKYMGFTLNNITMLGLILAIGIVIDDAVVVHENIFRHMEEDGMDGMEASRKGTREIALAVLATSLSLIVIFLPIAFMGGIVGRFFSSFGLTVAFAVAMSLFVSFTLTPMLCSRFLKLEHAGDGKHHKASSKSGLVWRIVDGSYGLMLRGALRFKFLVVLMTIGVIVSTVPIGRVMGLSLIPRDDQSEYEVSVTTPEGYSLDRTSKLVAELEERIWKLKGTRHVFTSIGQTESGRTVKGEGDVTRAAVYVRMEELEERDYTQFAIQQEARKMLTDYPDLRVSVNDVSAFQGGRRSQTFQVNLAGPDLNELATYGDKLIDELRKDGAIQDLDTTMSLRKPEVQVLVDREAASDLGVPVGTIADTLRVLVGGLPISKFRDGDEQYDVWLRAAASARASSQDLYQLTFPSPTVGLVKLASLAKLKDERGPSEIERLGRERIVTVLGNPEGIALGDAVSKAEAILKGMNLPPQYSYIFTGQAKTLGETGYYFLIAFALSITFMYLILAAQFESWMQPVAILMALPVTVPFGMLSLVLWRTPMDLYAMFGLFMLVGIVKKNGILQVDATNQLRREGYARHEAIVEANHTRLRPILMTTVMLVAAMVPIAFGQGPGSGARASMAKVIIGGQMLSLVLALLVTPVFYALLDMVVNLTRRLGIRFSVEQRPAATPAPSGPGPAGSPGSAVLEGAGYGR</sequence>
<dbReference type="SUPFAM" id="SSF82866">
    <property type="entry name" value="Multidrug efflux transporter AcrB transmembrane domain"/>
    <property type="match status" value="2"/>
</dbReference>
<feature type="transmembrane region" description="Helical" evidence="2">
    <location>
        <begin position="529"/>
        <end position="550"/>
    </location>
</feature>
<dbReference type="KEGG" id="agv:OJF2_20720"/>